<dbReference type="PROSITE" id="PS50005">
    <property type="entry name" value="TPR"/>
    <property type="match status" value="2"/>
</dbReference>
<evidence type="ECO:0000259" key="12">
    <source>
        <dbReference type="PROSITE" id="PS50110"/>
    </source>
</evidence>
<evidence type="ECO:0000256" key="6">
    <source>
        <dbReference type="ARBA" id="ARBA00023012"/>
    </source>
</evidence>
<evidence type="ECO:0000256" key="4">
    <source>
        <dbReference type="ARBA" id="ARBA00022679"/>
    </source>
</evidence>
<dbReference type="PRINTS" id="PR00344">
    <property type="entry name" value="BCTRLSENSOR"/>
</dbReference>
<keyword evidence="8" id="KW-0802">TPR repeat</keyword>
<dbReference type="PANTHER" id="PTHR43047">
    <property type="entry name" value="TWO-COMPONENT HISTIDINE PROTEIN KINASE"/>
    <property type="match status" value="1"/>
</dbReference>
<keyword evidence="9" id="KW-0812">Transmembrane</keyword>
<feature type="signal peptide" evidence="10">
    <location>
        <begin position="1"/>
        <end position="26"/>
    </location>
</feature>
<feature type="repeat" description="TPR" evidence="8">
    <location>
        <begin position="201"/>
        <end position="234"/>
    </location>
</feature>
<dbReference type="RefSeq" id="WP_106512331.1">
    <property type="nucleotide sequence ID" value="NZ_PXYI01000002.1"/>
</dbReference>
<keyword evidence="5 13" id="KW-0418">Kinase</keyword>
<evidence type="ECO:0000256" key="2">
    <source>
        <dbReference type="ARBA" id="ARBA00012438"/>
    </source>
</evidence>
<dbReference type="InterPro" id="IPR005467">
    <property type="entry name" value="His_kinase_dom"/>
</dbReference>
<dbReference type="InterPro" id="IPR001789">
    <property type="entry name" value="Sig_transdc_resp-reg_receiver"/>
</dbReference>
<dbReference type="InterPro" id="IPR019734">
    <property type="entry name" value="TPR_rpt"/>
</dbReference>
<dbReference type="SUPFAM" id="SSF55874">
    <property type="entry name" value="ATPase domain of HSP90 chaperone/DNA topoisomerase II/histidine kinase"/>
    <property type="match status" value="1"/>
</dbReference>
<reference evidence="13 14" key="1">
    <citation type="submission" date="2018-03" db="EMBL/GenBank/DDBJ databases">
        <title>The draft genome of Sphingosinicella sp. GL-C-18.</title>
        <authorList>
            <person name="Liu L."/>
            <person name="Li L."/>
            <person name="Liang L."/>
            <person name="Zhang X."/>
            <person name="Wang T."/>
        </authorList>
    </citation>
    <scope>NUCLEOTIDE SEQUENCE [LARGE SCALE GENOMIC DNA]</scope>
    <source>
        <strain evidence="13 14">GL-C-18</strain>
    </source>
</reference>
<evidence type="ECO:0000313" key="14">
    <source>
        <dbReference type="Proteomes" id="UP000241167"/>
    </source>
</evidence>
<dbReference type="PROSITE" id="PS50109">
    <property type="entry name" value="HIS_KIN"/>
    <property type="match status" value="1"/>
</dbReference>
<organism evidence="13 14">
    <name type="scientific">Allosphingosinicella deserti</name>
    <dbReference type="NCBI Taxonomy" id="2116704"/>
    <lineage>
        <taxon>Bacteria</taxon>
        <taxon>Pseudomonadati</taxon>
        <taxon>Pseudomonadota</taxon>
        <taxon>Alphaproteobacteria</taxon>
        <taxon>Sphingomonadales</taxon>
        <taxon>Sphingomonadaceae</taxon>
        <taxon>Allosphingosinicella</taxon>
    </lineage>
</organism>
<keyword evidence="10" id="KW-0732">Signal</keyword>
<dbReference type="Proteomes" id="UP000241167">
    <property type="component" value="Unassembled WGS sequence"/>
</dbReference>
<evidence type="ECO:0000256" key="7">
    <source>
        <dbReference type="PROSITE-ProRule" id="PRU00169"/>
    </source>
</evidence>
<dbReference type="Pfam" id="PF00512">
    <property type="entry name" value="HisKA"/>
    <property type="match status" value="1"/>
</dbReference>
<proteinExistence type="predicted"/>
<protein>
    <recommendedName>
        <fullName evidence="2">histidine kinase</fullName>
        <ecNumber evidence="2">2.7.13.3</ecNumber>
    </recommendedName>
</protein>
<dbReference type="InterPro" id="IPR003594">
    <property type="entry name" value="HATPase_dom"/>
</dbReference>
<dbReference type="Gene3D" id="1.25.40.10">
    <property type="entry name" value="Tetratricopeptide repeat domain"/>
    <property type="match status" value="1"/>
</dbReference>
<name>A0A2P7QW40_9SPHN</name>
<dbReference type="SMART" id="SM00387">
    <property type="entry name" value="HATPase_c"/>
    <property type="match status" value="1"/>
</dbReference>
<dbReference type="PROSITE" id="PS50110">
    <property type="entry name" value="RESPONSE_REGULATORY"/>
    <property type="match status" value="1"/>
</dbReference>
<feature type="chain" id="PRO_5015170574" description="histidine kinase" evidence="10">
    <location>
        <begin position="27"/>
        <end position="821"/>
    </location>
</feature>
<dbReference type="Gene3D" id="3.30.565.10">
    <property type="entry name" value="Histidine kinase-like ATPase, C-terminal domain"/>
    <property type="match status" value="1"/>
</dbReference>
<feature type="domain" description="Response regulatory" evidence="12">
    <location>
        <begin position="696"/>
        <end position="806"/>
    </location>
</feature>
<evidence type="ECO:0000259" key="11">
    <source>
        <dbReference type="PROSITE" id="PS50109"/>
    </source>
</evidence>
<dbReference type="CDD" id="cd16922">
    <property type="entry name" value="HATPase_EvgS-ArcB-TorS-like"/>
    <property type="match status" value="1"/>
</dbReference>
<keyword evidence="9" id="KW-1133">Transmembrane helix</keyword>
<accession>A0A2P7QW40</accession>
<dbReference type="InterPro" id="IPR004358">
    <property type="entry name" value="Sig_transdc_His_kin-like_C"/>
</dbReference>
<dbReference type="GO" id="GO:0000155">
    <property type="term" value="F:phosphorelay sensor kinase activity"/>
    <property type="evidence" value="ECO:0007669"/>
    <property type="project" value="InterPro"/>
</dbReference>
<dbReference type="InterPro" id="IPR011990">
    <property type="entry name" value="TPR-like_helical_dom_sf"/>
</dbReference>
<dbReference type="SUPFAM" id="SSF48452">
    <property type="entry name" value="TPR-like"/>
    <property type="match status" value="2"/>
</dbReference>
<evidence type="ECO:0000256" key="10">
    <source>
        <dbReference type="SAM" id="SignalP"/>
    </source>
</evidence>
<dbReference type="OrthoDB" id="9801651at2"/>
<keyword evidence="3 7" id="KW-0597">Phosphoprotein</keyword>
<evidence type="ECO:0000256" key="1">
    <source>
        <dbReference type="ARBA" id="ARBA00000085"/>
    </source>
</evidence>
<feature type="transmembrane region" description="Helical" evidence="9">
    <location>
        <begin position="402"/>
        <end position="422"/>
    </location>
</feature>
<evidence type="ECO:0000256" key="3">
    <source>
        <dbReference type="ARBA" id="ARBA00022553"/>
    </source>
</evidence>
<comment type="catalytic activity">
    <reaction evidence="1">
        <text>ATP + protein L-histidine = ADP + protein N-phospho-L-histidine.</text>
        <dbReference type="EC" id="2.7.13.3"/>
    </reaction>
</comment>
<evidence type="ECO:0000256" key="5">
    <source>
        <dbReference type="ARBA" id="ARBA00022777"/>
    </source>
</evidence>
<dbReference type="Pfam" id="PF02518">
    <property type="entry name" value="HATPase_c"/>
    <property type="match status" value="1"/>
</dbReference>
<keyword evidence="6" id="KW-0902">Two-component regulatory system</keyword>
<sequence>MTPLVGRATTKLIMVAFMLTAGPSLAQEGRLQTASSSSYDKQLEAAKQAMMADPERALNLARRALPLLSRVPEGQERRVAEARAQWLEGEALGRMGRSDEAASVLDKGLATVRALAPSAKLHGDLLMSRAATSADVGQVRPALEGYQAAFRIFQRLGDDRSQAMALQNIGALYSNAGDNERVLKYYDQSADIYQGDPAVVLAAHNNIGTAYRDMGRLPEAEQEFRRALALSRKMESPLLEARVLTNIAATQLLAGRLRSADSTADAGIRVAAHGAAAEWAPFLWGVKAQIAEKHGDRGAAAQYLERTFEGANLEETNPFFRDFHDTAQRVYAALGNQQAALAHLRALKRIDDETREIRTSTNAALMAAQFDFSNQELKISRLKTGQLERDIALAKSRGRVQVILLASIALALALVIAAYLSIRRSRNKVRAANADLSQSNLALEKALRAKSEFLATTSHEIRTPLNGILGMTQVLLADRTIIGETKGRVEVVHSAGEMMKAVVDDILDMAKIESGRIEIVAETVFLRKLVSDVSRIWTDQAQEKGLTVALDLQRAPEVIIEDGRRLKQVVFNLISNAVKFTDAGTISIEAAADEVEGVLKIVVRDSGIGIPEHQLEAVFEAFHQVDGRTTRKFSGTGLGLAISKNLVEAMGGTITVQSELGIGTTFSVHLPLRLPVTADVPDTNAGTGDLTLDRCAVLILEPNMLLQSITAAALDSAVAELVFADDANAAIELLGRRGFDIIVLDAAALGDVPTEDAKRLCPAAKIVLMGADAAMSPGANTIAGVDAIAIKAFPPINLAQILEDVVGGDVVAKVKTVKAAA</sequence>
<comment type="caution">
    <text evidence="13">The sequence shown here is derived from an EMBL/GenBank/DDBJ whole genome shotgun (WGS) entry which is preliminary data.</text>
</comment>
<keyword evidence="9" id="KW-0472">Membrane</keyword>
<dbReference type="InterPro" id="IPR003661">
    <property type="entry name" value="HisK_dim/P_dom"/>
</dbReference>
<dbReference type="FunFam" id="3.30.565.10:FF:000010">
    <property type="entry name" value="Sensor histidine kinase RcsC"/>
    <property type="match status" value="1"/>
</dbReference>
<dbReference type="AlphaFoldDB" id="A0A2P7QW40"/>
<dbReference type="EMBL" id="PXYI01000002">
    <property type="protein sequence ID" value="PSJ42164.1"/>
    <property type="molecule type" value="Genomic_DNA"/>
</dbReference>
<gene>
    <name evidence="13" type="ORF">C7I55_07980</name>
</gene>
<dbReference type="SMART" id="SM00028">
    <property type="entry name" value="TPR"/>
    <property type="match status" value="4"/>
</dbReference>
<dbReference type="SUPFAM" id="SSF47384">
    <property type="entry name" value="Homodimeric domain of signal transducing histidine kinase"/>
    <property type="match status" value="1"/>
</dbReference>
<evidence type="ECO:0000313" key="13">
    <source>
        <dbReference type="EMBL" id="PSJ42164.1"/>
    </source>
</evidence>
<dbReference type="Pfam" id="PF13424">
    <property type="entry name" value="TPR_12"/>
    <property type="match status" value="1"/>
</dbReference>
<evidence type="ECO:0000256" key="9">
    <source>
        <dbReference type="SAM" id="Phobius"/>
    </source>
</evidence>
<keyword evidence="4" id="KW-0808">Transferase</keyword>
<dbReference type="InterPro" id="IPR036097">
    <property type="entry name" value="HisK_dim/P_sf"/>
</dbReference>
<feature type="modified residue" description="4-aspartylphosphate" evidence="7">
    <location>
        <position position="745"/>
    </location>
</feature>
<feature type="repeat" description="TPR" evidence="8">
    <location>
        <begin position="163"/>
        <end position="196"/>
    </location>
</feature>
<dbReference type="CDD" id="cd00082">
    <property type="entry name" value="HisKA"/>
    <property type="match status" value="1"/>
</dbReference>
<evidence type="ECO:0000256" key="8">
    <source>
        <dbReference type="PROSITE-ProRule" id="PRU00339"/>
    </source>
</evidence>
<dbReference type="InterPro" id="IPR036890">
    <property type="entry name" value="HATPase_C_sf"/>
</dbReference>
<dbReference type="EC" id="2.7.13.3" evidence="2"/>
<dbReference type="Gene3D" id="1.10.287.130">
    <property type="match status" value="1"/>
</dbReference>
<keyword evidence="14" id="KW-1185">Reference proteome</keyword>
<feature type="domain" description="Histidine kinase" evidence="11">
    <location>
        <begin position="456"/>
        <end position="674"/>
    </location>
</feature>
<dbReference type="SMART" id="SM00388">
    <property type="entry name" value="HisKA"/>
    <property type="match status" value="1"/>
</dbReference>